<dbReference type="AlphaFoldDB" id="F0ZTM4"/>
<dbReference type="KEGG" id="dpp:DICPUDRAFT_37942"/>
<sequence length="152" mass="16995">MKLILLLLSIIFVSAAKASVTVKYGTCVGACYCPANQIENGKYKDLSEVTIPDYPSYLDLNLFFNVTYKPSQKVIEFVKTDSYSPNHPELAYPIDEDDNSYNVSQCAYILSTKFNDGTCSYQFMCNAEGSSSSSKLVFNYFVLASLLFVLFI</sequence>
<evidence type="ECO:0000256" key="1">
    <source>
        <dbReference type="SAM" id="SignalP"/>
    </source>
</evidence>
<protein>
    <submittedName>
        <fullName evidence="2">Uncharacterized protein</fullName>
    </submittedName>
</protein>
<dbReference type="RefSeq" id="XP_003290772.1">
    <property type="nucleotide sequence ID" value="XM_003290724.1"/>
</dbReference>
<evidence type="ECO:0000313" key="3">
    <source>
        <dbReference type="Proteomes" id="UP000001064"/>
    </source>
</evidence>
<name>F0ZTM4_DICPU</name>
<dbReference type="FunCoup" id="F0ZTM4">
    <property type="interactions" value="95"/>
</dbReference>
<dbReference type="OrthoDB" id="22310at2759"/>
<accession>F0ZTM4</accession>
<keyword evidence="1" id="KW-0732">Signal</keyword>
<dbReference type="EMBL" id="GL871179">
    <property type="protein sequence ID" value="EGC32703.1"/>
    <property type="molecule type" value="Genomic_DNA"/>
</dbReference>
<dbReference type="InParanoid" id="F0ZTM4"/>
<feature type="chain" id="PRO_5003261956" evidence="1">
    <location>
        <begin position="19"/>
        <end position="152"/>
    </location>
</feature>
<keyword evidence="3" id="KW-1185">Reference proteome</keyword>
<dbReference type="Proteomes" id="UP000001064">
    <property type="component" value="Unassembled WGS sequence"/>
</dbReference>
<organism evidence="2 3">
    <name type="scientific">Dictyostelium purpureum</name>
    <name type="common">Slime mold</name>
    <dbReference type="NCBI Taxonomy" id="5786"/>
    <lineage>
        <taxon>Eukaryota</taxon>
        <taxon>Amoebozoa</taxon>
        <taxon>Evosea</taxon>
        <taxon>Eumycetozoa</taxon>
        <taxon>Dictyostelia</taxon>
        <taxon>Dictyosteliales</taxon>
        <taxon>Dictyosteliaceae</taxon>
        <taxon>Dictyostelium</taxon>
    </lineage>
</organism>
<evidence type="ECO:0000313" key="2">
    <source>
        <dbReference type="EMBL" id="EGC32703.1"/>
    </source>
</evidence>
<dbReference type="eggNOG" id="ENOG502RI9Y">
    <property type="taxonomic scope" value="Eukaryota"/>
</dbReference>
<reference evidence="3" key="1">
    <citation type="journal article" date="2011" name="Genome Biol.">
        <title>Comparative genomics of the social amoebae Dictyostelium discoideum and Dictyostelium purpureum.</title>
        <authorList>
            <consortium name="US DOE Joint Genome Institute (JGI-PGF)"/>
            <person name="Sucgang R."/>
            <person name="Kuo A."/>
            <person name="Tian X."/>
            <person name="Salerno W."/>
            <person name="Parikh A."/>
            <person name="Feasley C.L."/>
            <person name="Dalin E."/>
            <person name="Tu H."/>
            <person name="Huang E."/>
            <person name="Barry K."/>
            <person name="Lindquist E."/>
            <person name="Shapiro H."/>
            <person name="Bruce D."/>
            <person name="Schmutz J."/>
            <person name="Salamov A."/>
            <person name="Fey P."/>
            <person name="Gaudet P."/>
            <person name="Anjard C."/>
            <person name="Babu M.M."/>
            <person name="Basu S."/>
            <person name="Bushmanova Y."/>
            <person name="van der Wel H."/>
            <person name="Katoh-Kurasawa M."/>
            <person name="Dinh C."/>
            <person name="Coutinho P.M."/>
            <person name="Saito T."/>
            <person name="Elias M."/>
            <person name="Schaap P."/>
            <person name="Kay R.R."/>
            <person name="Henrissat B."/>
            <person name="Eichinger L."/>
            <person name="Rivero F."/>
            <person name="Putnam N.H."/>
            <person name="West C.M."/>
            <person name="Loomis W.F."/>
            <person name="Chisholm R.L."/>
            <person name="Shaulsky G."/>
            <person name="Strassmann J.E."/>
            <person name="Queller D.C."/>
            <person name="Kuspa A."/>
            <person name="Grigoriev I.V."/>
        </authorList>
    </citation>
    <scope>NUCLEOTIDE SEQUENCE [LARGE SCALE GENOMIC DNA]</scope>
    <source>
        <strain evidence="3">QSDP1</strain>
    </source>
</reference>
<feature type="signal peptide" evidence="1">
    <location>
        <begin position="1"/>
        <end position="18"/>
    </location>
</feature>
<gene>
    <name evidence="2" type="ORF">DICPUDRAFT_37942</name>
</gene>
<proteinExistence type="predicted"/>
<dbReference type="OMA" id="CASNMIE"/>
<dbReference type="GeneID" id="10508391"/>
<dbReference type="VEuPathDB" id="AmoebaDB:DICPUDRAFT_37942"/>